<feature type="region of interest" description="Disordered" evidence="4">
    <location>
        <begin position="63"/>
        <end position="85"/>
    </location>
</feature>
<dbReference type="OrthoDB" id="408631at2759"/>
<dbReference type="Proteomes" id="UP000799770">
    <property type="component" value="Unassembled WGS sequence"/>
</dbReference>
<evidence type="ECO:0000256" key="2">
    <source>
        <dbReference type="ARBA" id="ARBA00022801"/>
    </source>
</evidence>
<feature type="compositionally biased region" description="Polar residues" evidence="4">
    <location>
        <begin position="71"/>
        <end position="83"/>
    </location>
</feature>
<dbReference type="Gene3D" id="3.40.50.1820">
    <property type="entry name" value="alpha/beta hydrolase"/>
    <property type="match status" value="1"/>
</dbReference>
<accession>A0A6A5ZBF5</accession>
<dbReference type="InterPro" id="IPR002018">
    <property type="entry name" value="CarbesteraseB"/>
</dbReference>
<dbReference type="InterPro" id="IPR019826">
    <property type="entry name" value="Carboxylesterase_B_AS"/>
</dbReference>
<dbReference type="InterPro" id="IPR029058">
    <property type="entry name" value="AB_hydrolase_fold"/>
</dbReference>
<dbReference type="AlphaFoldDB" id="A0A6A5ZBF5"/>
<sequence length="481" mass="51460">MGIIANLLAGFALAQSSLFSPATAVTNPVVSIHYGKIQGTRSDYVSGVNVFKGIRFAESTAGSGRWKKAPSPSNWTGAGSAGSSIEGDEDCLFLNVWTPENFTETSAYPVYFWIYGGRFTGGSGSDLTYEGSGLAKQGIVVVTINYRLGSLGFLAHPDLSAESAHNASGNYGLMDQIAALHWTKENIQHFGGNNSHVVIGGQSAGAGSVLDLVYSPEAAGLFVGSVAESGARAPHDPMTGKAQGASYLSSFNITNLSQARNASVATILGTGSISQMDTLFEGTPFEKVSAYMEPPLFRPTIDGYILPRTYEATLSGNNRDESGASPNPGVNLTTYNTSNSAIFGPMGLEDTFVSLFPASTDLEASNQTNNFYRNQSLISAWTWANTWLSGGAKSNVYTYYWTHAPPGQNSGAFHGSEISYAFHNMPWGTTLMGVMLNWTSTDYDIANTMSAYWINFIRTGDPNGGNLTRYLVAQQYLCDEY</sequence>
<evidence type="ECO:0000259" key="5">
    <source>
        <dbReference type="Pfam" id="PF00135"/>
    </source>
</evidence>
<feature type="signal peptide" evidence="3">
    <location>
        <begin position="1"/>
        <end position="24"/>
    </location>
</feature>
<feature type="chain" id="PRO_5025717034" description="Carboxylic ester hydrolase" evidence="3">
    <location>
        <begin position="25"/>
        <end position="481"/>
    </location>
</feature>
<organism evidence="6 7">
    <name type="scientific">Lophiotrema nucula</name>
    <dbReference type="NCBI Taxonomy" id="690887"/>
    <lineage>
        <taxon>Eukaryota</taxon>
        <taxon>Fungi</taxon>
        <taxon>Dikarya</taxon>
        <taxon>Ascomycota</taxon>
        <taxon>Pezizomycotina</taxon>
        <taxon>Dothideomycetes</taxon>
        <taxon>Pleosporomycetidae</taxon>
        <taxon>Pleosporales</taxon>
        <taxon>Lophiotremataceae</taxon>
        <taxon>Lophiotrema</taxon>
    </lineage>
</organism>
<reference evidence="6" key="1">
    <citation type="journal article" date="2020" name="Stud. Mycol.">
        <title>101 Dothideomycetes genomes: a test case for predicting lifestyles and emergence of pathogens.</title>
        <authorList>
            <person name="Haridas S."/>
            <person name="Albert R."/>
            <person name="Binder M."/>
            <person name="Bloem J."/>
            <person name="Labutti K."/>
            <person name="Salamov A."/>
            <person name="Andreopoulos B."/>
            <person name="Baker S."/>
            <person name="Barry K."/>
            <person name="Bills G."/>
            <person name="Bluhm B."/>
            <person name="Cannon C."/>
            <person name="Castanera R."/>
            <person name="Culley D."/>
            <person name="Daum C."/>
            <person name="Ezra D."/>
            <person name="Gonzalez J."/>
            <person name="Henrissat B."/>
            <person name="Kuo A."/>
            <person name="Liang C."/>
            <person name="Lipzen A."/>
            <person name="Lutzoni F."/>
            <person name="Magnuson J."/>
            <person name="Mondo S."/>
            <person name="Nolan M."/>
            <person name="Ohm R."/>
            <person name="Pangilinan J."/>
            <person name="Park H.-J."/>
            <person name="Ramirez L."/>
            <person name="Alfaro M."/>
            <person name="Sun H."/>
            <person name="Tritt A."/>
            <person name="Yoshinaga Y."/>
            <person name="Zwiers L.-H."/>
            <person name="Turgeon B."/>
            <person name="Goodwin S."/>
            <person name="Spatafora J."/>
            <person name="Crous P."/>
            <person name="Grigoriev I."/>
        </authorList>
    </citation>
    <scope>NUCLEOTIDE SEQUENCE</scope>
    <source>
        <strain evidence="6">CBS 627.86</strain>
    </source>
</reference>
<dbReference type="PROSITE" id="PS00941">
    <property type="entry name" value="CARBOXYLESTERASE_B_2"/>
    <property type="match status" value="1"/>
</dbReference>
<keyword evidence="3" id="KW-0732">Signal</keyword>
<dbReference type="PROSITE" id="PS00122">
    <property type="entry name" value="CARBOXYLESTERASE_B_1"/>
    <property type="match status" value="1"/>
</dbReference>
<dbReference type="EMBL" id="ML977321">
    <property type="protein sequence ID" value="KAF2116037.1"/>
    <property type="molecule type" value="Genomic_DNA"/>
</dbReference>
<dbReference type="InterPro" id="IPR019819">
    <property type="entry name" value="Carboxylesterase_B_CS"/>
</dbReference>
<evidence type="ECO:0000256" key="4">
    <source>
        <dbReference type="SAM" id="MobiDB-lite"/>
    </source>
</evidence>
<dbReference type="Pfam" id="PF00135">
    <property type="entry name" value="COesterase"/>
    <property type="match status" value="2"/>
</dbReference>
<dbReference type="GO" id="GO:0016787">
    <property type="term" value="F:hydrolase activity"/>
    <property type="evidence" value="ECO:0007669"/>
    <property type="project" value="UniProtKB-KW"/>
</dbReference>
<evidence type="ECO:0000313" key="7">
    <source>
        <dbReference type="Proteomes" id="UP000799770"/>
    </source>
</evidence>
<gene>
    <name evidence="6" type="ORF">BDV96DRAFT_612062</name>
</gene>
<dbReference type="InterPro" id="IPR050309">
    <property type="entry name" value="Type-B_Carboxylest/Lipase"/>
</dbReference>
<evidence type="ECO:0000313" key="6">
    <source>
        <dbReference type="EMBL" id="KAF2116037.1"/>
    </source>
</evidence>
<proteinExistence type="inferred from homology"/>
<dbReference type="EC" id="3.1.1.-" evidence="3"/>
<evidence type="ECO:0000256" key="1">
    <source>
        <dbReference type="ARBA" id="ARBA00005964"/>
    </source>
</evidence>
<keyword evidence="2 3" id="KW-0378">Hydrolase</keyword>
<keyword evidence="7" id="KW-1185">Reference proteome</keyword>
<evidence type="ECO:0000256" key="3">
    <source>
        <dbReference type="RuleBase" id="RU361235"/>
    </source>
</evidence>
<comment type="similarity">
    <text evidence="1 3">Belongs to the type-B carboxylesterase/lipase family.</text>
</comment>
<feature type="domain" description="Carboxylesterase type B" evidence="5">
    <location>
        <begin position="27"/>
        <end position="351"/>
    </location>
</feature>
<dbReference type="SUPFAM" id="SSF53474">
    <property type="entry name" value="alpha/beta-Hydrolases"/>
    <property type="match status" value="1"/>
</dbReference>
<dbReference type="PANTHER" id="PTHR11559">
    <property type="entry name" value="CARBOXYLESTERASE"/>
    <property type="match status" value="1"/>
</dbReference>
<name>A0A6A5ZBF5_9PLEO</name>
<feature type="domain" description="Carboxylesterase type B" evidence="5">
    <location>
        <begin position="391"/>
        <end position="467"/>
    </location>
</feature>
<protein>
    <recommendedName>
        <fullName evidence="3">Carboxylic ester hydrolase</fullName>
        <ecNumber evidence="3">3.1.1.-</ecNumber>
    </recommendedName>
</protein>